<name>A0ABY0GXC4_9PEZI</name>
<sequence length="189" mass="19959">MPLRPTQPIESITGSELSRPSVADLHPRARAAGDNGPRNGTARRPLLPAPSTLRLDTLSHPTCLGEGVRRAALAAAPSGLGLWFTRRRTRARIRPCRLRCGSGGGAPRLLRGARERRVETSVWVNPSINRLVIYLRSTALSAVEIRNGAGPAAIHGAATAETPGAPLKTGTVGPISSLNYVAMSRIACP</sequence>
<reference evidence="2 3" key="1">
    <citation type="submission" date="2018-06" db="EMBL/GenBank/DDBJ databases">
        <title>Complete Genomes of Monosporascus.</title>
        <authorList>
            <person name="Robinson A.J."/>
            <person name="Natvig D.O."/>
        </authorList>
    </citation>
    <scope>NUCLEOTIDE SEQUENCE [LARGE SCALE GENOMIC DNA]</scope>
    <source>
        <strain evidence="2 3">CBS 609.92</strain>
    </source>
</reference>
<accession>A0ABY0GXC4</accession>
<evidence type="ECO:0000256" key="1">
    <source>
        <dbReference type="SAM" id="MobiDB-lite"/>
    </source>
</evidence>
<keyword evidence="3" id="KW-1185">Reference proteome</keyword>
<proteinExistence type="predicted"/>
<evidence type="ECO:0000313" key="2">
    <source>
        <dbReference type="EMBL" id="RYO77590.1"/>
    </source>
</evidence>
<dbReference type="Proteomes" id="UP000294003">
    <property type="component" value="Unassembled WGS sequence"/>
</dbReference>
<comment type="caution">
    <text evidence="2">The sequence shown here is derived from an EMBL/GenBank/DDBJ whole genome shotgun (WGS) entry which is preliminary data.</text>
</comment>
<organism evidence="2 3">
    <name type="scientific">Monosporascus cannonballus</name>
    <dbReference type="NCBI Taxonomy" id="155416"/>
    <lineage>
        <taxon>Eukaryota</taxon>
        <taxon>Fungi</taxon>
        <taxon>Dikarya</taxon>
        <taxon>Ascomycota</taxon>
        <taxon>Pezizomycotina</taxon>
        <taxon>Sordariomycetes</taxon>
        <taxon>Xylariomycetidae</taxon>
        <taxon>Xylariales</taxon>
        <taxon>Xylariales incertae sedis</taxon>
        <taxon>Monosporascus</taxon>
    </lineage>
</organism>
<feature type="region of interest" description="Disordered" evidence="1">
    <location>
        <begin position="1"/>
        <end position="54"/>
    </location>
</feature>
<evidence type="ECO:0000313" key="3">
    <source>
        <dbReference type="Proteomes" id="UP000294003"/>
    </source>
</evidence>
<feature type="compositionally biased region" description="Polar residues" evidence="1">
    <location>
        <begin position="8"/>
        <end position="18"/>
    </location>
</feature>
<protein>
    <submittedName>
        <fullName evidence="2">Uncharacterized protein</fullName>
    </submittedName>
</protein>
<dbReference type="EMBL" id="QJNS01000448">
    <property type="protein sequence ID" value="RYO77590.1"/>
    <property type="molecule type" value="Genomic_DNA"/>
</dbReference>
<gene>
    <name evidence="2" type="ORF">DL762_009154</name>
</gene>